<dbReference type="EMBL" id="JBHUPD010000001">
    <property type="protein sequence ID" value="MFD2872213.1"/>
    <property type="molecule type" value="Genomic_DNA"/>
</dbReference>
<organism evidence="3 4">
    <name type="scientific">Mucilaginibacter ximonensis</name>
    <dbReference type="NCBI Taxonomy" id="538021"/>
    <lineage>
        <taxon>Bacteria</taxon>
        <taxon>Pseudomonadati</taxon>
        <taxon>Bacteroidota</taxon>
        <taxon>Sphingobacteriia</taxon>
        <taxon>Sphingobacteriales</taxon>
        <taxon>Sphingobacteriaceae</taxon>
        <taxon>Mucilaginibacter</taxon>
    </lineage>
</organism>
<dbReference type="RefSeq" id="WP_377183640.1">
    <property type="nucleotide sequence ID" value="NZ_JBHUPD010000001.1"/>
</dbReference>
<dbReference type="InterPro" id="IPR034660">
    <property type="entry name" value="DinB/YfiT-like"/>
</dbReference>
<protein>
    <submittedName>
        <fullName evidence="3">DinB family protein</fullName>
    </submittedName>
</protein>
<dbReference type="SUPFAM" id="SSF109854">
    <property type="entry name" value="DinB/YfiT-like putative metalloenzymes"/>
    <property type="match status" value="1"/>
</dbReference>
<dbReference type="InterPro" id="IPR007837">
    <property type="entry name" value="DinB"/>
</dbReference>
<evidence type="ECO:0000313" key="4">
    <source>
        <dbReference type="Proteomes" id="UP001597557"/>
    </source>
</evidence>
<evidence type="ECO:0000313" key="3">
    <source>
        <dbReference type="EMBL" id="MFD2872213.1"/>
    </source>
</evidence>
<evidence type="ECO:0000256" key="2">
    <source>
        <dbReference type="ARBA" id="ARBA00022723"/>
    </source>
</evidence>
<reference evidence="4" key="1">
    <citation type="journal article" date="2019" name="Int. J. Syst. Evol. Microbiol.">
        <title>The Global Catalogue of Microorganisms (GCM) 10K type strain sequencing project: providing services to taxonomists for standard genome sequencing and annotation.</title>
        <authorList>
            <consortium name="The Broad Institute Genomics Platform"/>
            <consortium name="The Broad Institute Genome Sequencing Center for Infectious Disease"/>
            <person name="Wu L."/>
            <person name="Ma J."/>
        </authorList>
    </citation>
    <scope>NUCLEOTIDE SEQUENCE [LARGE SCALE GENOMIC DNA]</scope>
    <source>
        <strain evidence="4">KCTC 22437</strain>
    </source>
</reference>
<dbReference type="Gene3D" id="1.20.120.450">
    <property type="entry name" value="dinb family like domain"/>
    <property type="match status" value="1"/>
</dbReference>
<comment type="caution">
    <text evidence="3">The sequence shown here is derived from an EMBL/GenBank/DDBJ whole genome shotgun (WGS) entry which is preliminary data.</text>
</comment>
<name>A0ABW5YA73_9SPHI</name>
<evidence type="ECO:0000256" key="1">
    <source>
        <dbReference type="ARBA" id="ARBA00008635"/>
    </source>
</evidence>
<proteinExistence type="inferred from homology"/>
<dbReference type="Proteomes" id="UP001597557">
    <property type="component" value="Unassembled WGS sequence"/>
</dbReference>
<gene>
    <name evidence="3" type="ORF">ACFS5N_07030</name>
</gene>
<dbReference type="PANTHER" id="PTHR37302">
    <property type="entry name" value="SLR1116 PROTEIN"/>
    <property type="match status" value="1"/>
</dbReference>
<dbReference type="Pfam" id="PF05163">
    <property type="entry name" value="DinB"/>
    <property type="match status" value="1"/>
</dbReference>
<dbReference type="PANTHER" id="PTHR37302:SF3">
    <property type="entry name" value="DAMAGE-INDUCIBLE PROTEIN DINB"/>
    <property type="match status" value="1"/>
</dbReference>
<keyword evidence="4" id="KW-1185">Reference proteome</keyword>
<keyword evidence="2" id="KW-0479">Metal-binding</keyword>
<sequence>MKDYFLRMFGYDLYANNQLLTAIRASNNPEKAVQLMGHLLAAQQRWLRRCKNESDADVIIFPKTEITPFEKVIAQNNSEWVAFLNDLDDAGLNKTITYQTSVGSPFTNTVAECITQVVNHGTHHRAQIGQHLKAAGLATLPQTDFIFYIRQ</sequence>
<comment type="similarity">
    <text evidence="1">Belongs to the DinB family.</text>
</comment>
<accession>A0ABW5YA73</accession>